<dbReference type="RefSeq" id="WP_138129424.1">
    <property type="nucleotide sequence ID" value="NZ_SWLG01000028.1"/>
</dbReference>
<gene>
    <name evidence="1" type="ORF">FCL54_22075</name>
</gene>
<protein>
    <submittedName>
        <fullName evidence="1">DUF951 domain-containing protein</fullName>
    </submittedName>
</protein>
<organism evidence="1 2">
    <name type="scientific">Exobacillus caeni</name>
    <dbReference type="NCBI Taxonomy" id="2574798"/>
    <lineage>
        <taxon>Bacteria</taxon>
        <taxon>Bacillati</taxon>
        <taxon>Bacillota</taxon>
        <taxon>Bacilli</taxon>
        <taxon>Bacillales</taxon>
        <taxon>Guptibacillaceae</taxon>
        <taxon>Exobacillus</taxon>
    </lineage>
</organism>
<comment type="caution">
    <text evidence="1">The sequence shown here is derived from an EMBL/GenBank/DDBJ whole genome shotgun (WGS) entry which is preliminary data.</text>
</comment>
<reference evidence="1 2" key="1">
    <citation type="submission" date="2019-04" db="EMBL/GenBank/DDBJ databases">
        <title>Bacillus caeni sp. nov., a bacterium isolated from mangrove sediment.</title>
        <authorList>
            <person name="Huang H."/>
            <person name="Mo K."/>
            <person name="Hu Y."/>
        </authorList>
    </citation>
    <scope>NUCLEOTIDE SEQUENCE [LARGE SCALE GENOMIC DNA]</scope>
    <source>
        <strain evidence="1 2">HB172195</strain>
    </source>
</reference>
<dbReference type="OrthoDB" id="9802710at2"/>
<proteinExistence type="predicted"/>
<dbReference type="Pfam" id="PF06107">
    <property type="entry name" value="DUF951"/>
    <property type="match status" value="1"/>
</dbReference>
<dbReference type="PANTHER" id="PTHR38455">
    <property type="entry name" value="HYPOTHETICAL CYTOSOLIC PROTEIN"/>
    <property type="match status" value="1"/>
</dbReference>
<dbReference type="EMBL" id="SWLG01000028">
    <property type="protein sequence ID" value="TLS35145.1"/>
    <property type="molecule type" value="Genomic_DNA"/>
</dbReference>
<evidence type="ECO:0000313" key="2">
    <source>
        <dbReference type="Proteomes" id="UP000308230"/>
    </source>
</evidence>
<sequence length="65" mass="7627">MVEKEFGLKDVVEMKKAHPCGTNEWQIIRMGADIRIKCLGCEHSVMMPRKEFSRKLKKVLVKHEE</sequence>
<dbReference type="AlphaFoldDB" id="A0A5R9F5S0"/>
<accession>A0A5R9F5S0</accession>
<dbReference type="InterPro" id="IPR009296">
    <property type="entry name" value="DUF951"/>
</dbReference>
<name>A0A5R9F5S0_9BACL</name>
<dbReference type="Proteomes" id="UP000308230">
    <property type="component" value="Unassembled WGS sequence"/>
</dbReference>
<evidence type="ECO:0000313" key="1">
    <source>
        <dbReference type="EMBL" id="TLS35145.1"/>
    </source>
</evidence>
<dbReference type="PIRSF" id="PIRSF037263">
    <property type="entry name" value="DUF951_bac"/>
    <property type="match status" value="1"/>
</dbReference>
<keyword evidence="2" id="KW-1185">Reference proteome</keyword>
<dbReference type="PANTHER" id="PTHR38455:SF1">
    <property type="entry name" value="DUF951 DOMAIN-CONTAINING PROTEIN"/>
    <property type="match status" value="1"/>
</dbReference>